<organism evidence="1">
    <name type="scientific">Fructobacillus tropaeoli</name>
    <dbReference type="NCBI Taxonomy" id="709323"/>
    <lineage>
        <taxon>Bacteria</taxon>
        <taxon>Bacillati</taxon>
        <taxon>Bacillota</taxon>
        <taxon>Bacilli</taxon>
        <taxon>Lactobacillales</taxon>
        <taxon>Lactobacillaceae</taxon>
        <taxon>Fructobacillus</taxon>
    </lineage>
</organism>
<dbReference type="Proteomes" id="UP000064514">
    <property type="component" value="Unassembled WGS sequence"/>
</dbReference>
<sequence length="128" mass="15056">MFRKLDPDSELGKQVSAFIAQQKEQNVAKKFTENEYQLIISLFDGWLGDGATLTVAIRSIAESPIFYELTEKYKYEYSFSRIKEIVILLAIHESRAWAHEQFVEKEKKYYWKSKKQYGGRFKVLVKSS</sequence>
<name>A0A3F3H3U4_9LACO</name>
<gene>
    <name evidence="1" type="ORF">FTRO_0500020</name>
</gene>
<proteinExistence type="predicted"/>
<dbReference type="AlphaFoldDB" id="A0A3F3H3U4"/>
<accession>A0A3F3H3U4</accession>
<protein>
    <submittedName>
        <fullName evidence="1">Uncharacterized protein</fullName>
    </submittedName>
</protein>
<evidence type="ECO:0000313" key="1">
    <source>
        <dbReference type="EMBL" id="GAP05104.1"/>
    </source>
</evidence>
<dbReference type="EMBL" id="DF968127">
    <property type="protein sequence ID" value="GAP05104.1"/>
    <property type="molecule type" value="Genomic_DNA"/>
</dbReference>
<dbReference type="RefSeq" id="WP_148666547.1">
    <property type="nucleotide sequence ID" value="NZ_DF968127.1"/>
</dbReference>
<feature type="non-terminal residue" evidence="1">
    <location>
        <position position="128"/>
    </location>
</feature>
<reference evidence="1" key="1">
    <citation type="journal article" date="2015" name="BMC Genomics">
        <title>Comparative genomics of Fructobacillus spp. and Leuconostoc spp. reveals niche-specific evolution of Fructobacillus spp.</title>
        <authorList>
            <person name="Endo A."/>
            <person name="Tanizawa Y."/>
            <person name="Tanaka N."/>
            <person name="Maeno S."/>
            <person name="Kumar H."/>
            <person name="Shiwa Y."/>
            <person name="Okada S."/>
            <person name="Yoshikawa H."/>
            <person name="Dicks L."/>
            <person name="Nakagawa J."/>
            <person name="Arita M."/>
        </authorList>
    </citation>
    <scope>NUCLEOTIDE SEQUENCE [LARGE SCALE GENOMIC DNA]</scope>
    <source>
        <strain evidence="1">F214-1</strain>
    </source>
</reference>